<dbReference type="InterPro" id="IPR002328">
    <property type="entry name" value="ADH_Zn_CS"/>
</dbReference>
<dbReference type="EC" id="1.1.1.2" evidence="9"/>
<evidence type="ECO:0000256" key="8">
    <source>
        <dbReference type="ARBA" id="ARBA00023002"/>
    </source>
</evidence>
<dbReference type="InterPro" id="IPR047109">
    <property type="entry name" value="CAD-like"/>
</dbReference>
<keyword evidence="5 11" id="KW-0479">Metal-binding</keyword>
<dbReference type="Gene3D" id="3.90.180.10">
    <property type="entry name" value="Medium-chain alcohol dehydrogenases, catalytic domain"/>
    <property type="match status" value="1"/>
</dbReference>
<dbReference type="InterPro" id="IPR036291">
    <property type="entry name" value="NAD(P)-bd_dom_sf"/>
</dbReference>
<evidence type="ECO:0000259" key="12">
    <source>
        <dbReference type="SMART" id="SM00829"/>
    </source>
</evidence>
<comment type="subunit">
    <text evidence="3">Homodimer.</text>
</comment>
<dbReference type="PANTHER" id="PTHR42683">
    <property type="entry name" value="ALDEHYDE REDUCTASE"/>
    <property type="match status" value="1"/>
</dbReference>
<dbReference type="InterPro" id="IPR011032">
    <property type="entry name" value="GroES-like_sf"/>
</dbReference>
<keyword evidence="6 11" id="KW-0862">Zinc</keyword>
<dbReference type="EMBL" id="NHTK01006038">
    <property type="protein sequence ID" value="PPQ66634.1"/>
    <property type="molecule type" value="Genomic_DNA"/>
</dbReference>
<keyword evidence="7" id="KW-0521">NADP</keyword>
<dbReference type="Pfam" id="PF00107">
    <property type="entry name" value="ADH_zinc_N"/>
    <property type="match status" value="1"/>
</dbReference>
<evidence type="ECO:0000313" key="13">
    <source>
        <dbReference type="EMBL" id="PPQ66634.1"/>
    </source>
</evidence>
<dbReference type="Proteomes" id="UP000284842">
    <property type="component" value="Unassembled WGS sequence"/>
</dbReference>
<dbReference type="GO" id="GO:0008270">
    <property type="term" value="F:zinc ion binding"/>
    <property type="evidence" value="ECO:0007669"/>
    <property type="project" value="InterPro"/>
</dbReference>
<dbReference type="InParanoid" id="A0A409VK36"/>
<protein>
    <recommendedName>
        <fullName evidence="9">alcohol dehydrogenase (NADP(+))</fullName>
        <ecNumber evidence="9">1.1.1.2</ecNumber>
    </recommendedName>
</protein>
<dbReference type="GO" id="GO:0006066">
    <property type="term" value="P:alcohol metabolic process"/>
    <property type="evidence" value="ECO:0007669"/>
    <property type="project" value="UniProtKB-ARBA"/>
</dbReference>
<evidence type="ECO:0000256" key="7">
    <source>
        <dbReference type="ARBA" id="ARBA00022857"/>
    </source>
</evidence>
<comment type="similarity">
    <text evidence="2 11">Belongs to the zinc-containing alcohol dehydrogenase family.</text>
</comment>
<gene>
    <name evidence="13" type="ORF">CVT24_006926</name>
</gene>
<dbReference type="SUPFAM" id="SSF51735">
    <property type="entry name" value="NAD(P)-binding Rossmann-fold domains"/>
    <property type="match status" value="1"/>
</dbReference>
<dbReference type="SUPFAM" id="SSF50129">
    <property type="entry name" value="GroES-like"/>
    <property type="match status" value="1"/>
</dbReference>
<dbReference type="STRING" id="181874.A0A409VK36"/>
<feature type="domain" description="Enoyl reductase (ER)" evidence="12">
    <location>
        <begin position="21"/>
        <end position="359"/>
    </location>
</feature>
<evidence type="ECO:0000256" key="5">
    <source>
        <dbReference type="ARBA" id="ARBA00022723"/>
    </source>
</evidence>
<organism evidence="13 14">
    <name type="scientific">Panaeolus cyanescens</name>
    <dbReference type="NCBI Taxonomy" id="181874"/>
    <lineage>
        <taxon>Eukaryota</taxon>
        <taxon>Fungi</taxon>
        <taxon>Dikarya</taxon>
        <taxon>Basidiomycota</taxon>
        <taxon>Agaricomycotina</taxon>
        <taxon>Agaricomycetes</taxon>
        <taxon>Agaricomycetidae</taxon>
        <taxon>Agaricales</taxon>
        <taxon>Agaricineae</taxon>
        <taxon>Galeropsidaceae</taxon>
        <taxon>Panaeolus</taxon>
    </lineage>
</organism>
<dbReference type="AlphaFoldDB" id="A0A409VK36"/>
<comment type="cofactor">
    <cofactor evidence="1 11">
        <name>Zn(2+)</name>
        <dbReference type="ChEBI" id="CHEBI:29105"/>
    </cofactor>
</comment>
<dbReference type="InterPro" id="IPR013154">
    <property type="entry name" value="ADH-like_N"/>
</dbReference>
<dbReference type="GO" id="GO:0008106">
    <property type="term" value="F:alcohol dehydrogenase (NADP+) activity"/>
    <property type="evidence" value="ECO:0007669"/>
    <property type="project" value="UniProtKB-EC"/>
</dbReference>
<evidence type="ECO:0000256" key="6">
    <source>
        <dbReference type="ARBA" id="ARBA00022833"/>
    </source>
</evidence>
<comment type="caution">
    <text evidence="13">The sequence shown here is derived from an EMBL/GenBank/DDBJ whole genome shotgun (WGS) entry which is preliminary data.</text>
</comment>
<dbReference type="FunFam" id="3.40.50.720:FF:000158">
    <property type="entry name" value="Zinc-binding alcohol dehydrogenase"/>
    <property type="match status" value="1"/>
</dbReference>
<proteinExistence type="inferred from homology"/>
<dbReference type="CDD" id="cd05283">
    <property type="entry name" value="CAD1"/>
    <property type="match status" value="1"/>
</dbReference>
<evidence type="ECO:0000256" key="9">
    <source>
        <dbReference type="ARBA" id="ARBA00024074"/>
    </source>
</evidence>
<accession>A0A409VK36</accession>
<dbReference type="Gene3D" id="3.40.50.720">
    <property type="entry name" value="NAD(P)-binding Rossmann-like Domain"/>
    <property type="match status" value="1"/>
</dbReference>
<evidence type="ECO:0000313" key="14">
    <source>
        <dbReference type="Proteomes" id="UP000284842"/>
    </source>
</evidence>
<comment type="catalytic activity">
    <reaction evidence="10">
        <text>a primary alcohol + NADP(+) = an aldehyde + NADPH + H(+)</text>
        <dbReference type="Rhea" id="RHEA:15937"/>
        <dbReference type="ChEBI" id="CHEBI:15378"/>
        <dbReference type="ChEBI" id="CHEBI:15734"/>
        <dbReference type="ChEBI" id="CHEBI:17478"/>
        <dbReference type="ChEBI" id="CHEBI:57783"/>
        <dbReference type="ChEBI" id="CHEBI:58349"/>
        <dbReference type="EC" id="1.1.1.2"/>
    </reaction>
    <physiologicalReaction direction="left-to-right" evidence="10">
        <dbReference type="Rhea" id="RHEA:15938"/>
    </physiologicalReaction>
    <physiologicalReaction direction="right-to-left" evidence="10">
        <dbReference type="Rhea" id="RHEA:15939"/>
    </physiologicalReaction>
</comment>
<dbReference type="InterPro" id="IPR020843">
    <property type="entry name" value="ER"/>
</dbReference>
<keyword evidence="4" id="KW-0597">Phosphoprotein</keyword>
<evidence type="ECO:0000256" key="2">
    <source>
        <dbReference type="ARBA" id="ARBA00008072"/>
    </source>
</evidence>
<evidence type="ECO:0000256" key="4">
    <source>
        <dbReference type="ARBA" id="ARBA00022553"/>
    </source>
</evidence>
<sequence length="367" mass="39072">MTIQAPAQSQPLPDEAFQGYAIHDTAKWDEFTVTSAKPKPIGPHDVDIKIHFCGVCASDIHTITGGWGKPRLPVIPGHEIVGVVAHVGPEVTTAKVGDRVGVGAQVSACLECHKCKNGNEQHCSKCVYTYNSVYPDGTVSQGGYATAIRVHEHFAFPIPDSMKLEEAACFFCAGLTVFSPLKRYGAGPGKRVGLVGLGGLGHFTLQFARALGCEEVVAFSHSSRKKEDAMKLGATKFVETSQEGFEKPLKGTLDLIICTANVSAGLPLNELCTTLDVGGKMIIVALPDDALPPIKAATLAVGGILIGGSSLGSRAECLEMLEVAAKHNVKPWIEILPMKDASKAVNNLHNGQVRYRQVLKQDIDPVN</sequence>
<reference evidence="13 14" key="1">
    <citation type="journal article" date="2018" name="Evol. Lett.">
        <title>Horizontal gene cluster transfer increased hallucinogenic mushroom diversity.</title>
        <authorList>
            <person name="Reynolds H.T."/>
            <person name="Vijayakumar V."/>
            <person name="Gluck-Thaler E."/>
            <person name="Korotkin H.B."/>
            <person name="Matheny P.B."/>
            <person name="Slot J.C."/>
        </authorList>
    </citation>
    <scope>NUCLEOTIDE SEQUENCE [LARGE SCALE GENOMIC DNA]</scope>
    <source>
        <strain evidence="13 14">2629</strain>
    </source>
</reference>
<dbReference type="SMART" id="SM00829">
    <property type="entry name" value="PKS_ER"/>
    <property type="match status" value="1"/>
</dbReference>
<evidence type="ECO:0000256" key="3">
    <source>
        <dbReference type="ARBA" id="ARBA00011738"/>
    </source>
</evidence>
<name>A0A409VK36_9AGAR</name>
<dbReference type="PROSITE" id="PS00059">
    <property type="entry name" value="ADH_ZINC"/>
    <property type="match status" value="1"/>
</dbReference>
<keyword evidence="14" id="KW-1185">Reference proteome</keyword>
<dbReference type="InterPro" id="IPR013149">
    <property type="entry name" value="ADH-like_C"/>
</dbReference>
<dbReference type="Pfam" id="PF08240">
    <property type="entry name" value="ADH_N"/>
    <property type="match status" value="1"/>
</dbReference>
<evidence type="ECO:0000256" key="11">
    <source>
        <dbReference type="RuleBase" id="RU361277"/>
    </source>
</evidence>
<dbReference type="OrthoDB" id="1879366at2759"/>
<evidence type="ECO:0000256" key="1">
    <source>
        <dbReference type="ARBA" id="ARBA00001947"/>
    </source>
</evidence>
<keyword evidence="8" id="KW-0560">Oxidoreductase</keyword>
<evidence type="ECO:0000256" key="10">
    <source>
        <dbReference type="ARBA" id="ARBA00050997"/>
    </source>
</evidence>